<dbReference type="Gene3D" id="3.40.140.10">
    <property type="entry name" value="Cytidine Deaminase, domain 2"/>
    <property type="match status" value="1"/>
</dbReference>
<comment type="caution">
    <text evidence="6">The sequence shown here is derived from an EMBL/GenBank/DDBJ whole genome shotgun (WGS) entry which is preliminary data.</text>
</comment>
<dbReference type="GO" id="GO:0005737">
    <property type="term" value="C:cytoplasm"/>
    <property type="evidence" value="ECO:0007669"/>
    <property type="project" value="TreeGrafter"/>
</dbReference>
<sequence length="426" mass="47870">MSDNNFESELVIGLVGAVGTEMSQVIELLEEPFRLAGYESKIIKVSKEVIPLLVDTDPSPQDQFKRITDLMDAGNRARGATVDNGVLSSGVATLIYNDRPKRDRKPEPKYRRVVIVDSLKRPEEVERLRTIYSGGFVLVGIHSEEDQRIDNLVRNRGINQEDAIELVRRDRDETSVPSGQRLNRTFHLADFFVRINENRERLRQDLRRMVELWFGNPYHTPTFDEFAMYMAFSAALRSADLSRQVGAVIAREQTILATGANDCPRPGGGLYWPERDETHRISDQPLGRDHTRERDSNRTEQLAIMGELADRLRERGMDRDSAIKILSSSRLADLTEFGRMVHAEMEAILSCGRLGIATTGTTLYSTTFPCHNCAKHIVAAGIGRVVYVEPYPKSRALDLHDDSISVNSAGEANKVGFEPFVGIGPR</sequence>
<evidence type="ECO:0000256" key="3">
    <source>
        <dbReference type="ARBA" id="ARBA00022801"/>
    </source>
</evidence>
<proteinExistence type="inferred from homology"/>
<dbReference type="Pfam" id="PF00383">
    <property type="entry name" value="dCMP_cyt_deam_1"/>
    <property type="match status" value="1"/>
</dbReference>
<dbReference type="InterPro" id="IPR016192">
    <property type="entry name" value="APOBEC/CMP_deaminase_Zn-bd"/>
</dbReference>
<evidence type="ECO:0000256" key="4">
    <source>
        <dbReference type="ARBA" id="ARBA00022833"/>
    </source>
</evidence>
<evidence type="ECO:0000259" key="5">
    <source>
        <dbReference type="PROSITE" id="PS51747"/>
    </source>
</evidence>
<keyword evidence="4" id="KW-0862">Zinc</keyword>
<organism evidence="6 7">
    <name type="scientific">Rhodopirellula sallentina SM41</name>
    <dbReference type="NCBI Taxonomy" id="1263870"/>
    <lineage>
        <taxon>Bacteria</taxon>
        <taxon>Pseudomonadati</taxon>
        <taxon>Planctomycetota</taxon>
        <taxon>Planctomycetia</taxon>
        <taxon>Pirellulales</taxon>
        <taxon>Pirellulaceae</taxon>
        <taxon>Rhodopirellula</taxon>
    </lineage>
</organism>
<dbReference type="SUPFAM" id="SSF53927">
    <property type="entry name" value="Cytidine deaminase-like"/>
    <property type="match status" value="1"/>
</dbReference>
<evidence type="ECO:0000313" key="6">
    <source>
        <dbReference type="EMBL" id="EMI54679.1"/>
    </source>
</evidence>
<dbReference type="OrthoDB" id="9788517at2"/>
<dbReference type="InterPro" id="IPR015517">
    <property type="entry name" value="dCMP_deaminase-rel"/>
</dbReference>
<evidence type="ECO:0000256" key="1">
    <source>
        <dbReference type="ARBA" id="ARBA00006576"/>
    </source>
</evidence>
<dbReference type="EMBL" id="ANOH01000263">
    <property type="protein sequence ID" value="EMI54679.1"/>
    <property type="molecule type" value="Genomic_DNA"/>
</dbReference>
<dbReference type="InterPro" id="IPR027417">
    <property type="entry name" value="P-loop_NTPase"/>
</dbReference>
<dbReference type="GO" id="GO:0004132">
    <property type="term" value="F:dCMP deaminase activity"/>
    <property type="evidence" value="ECO:0007669"/>
    <property type="project" value="TreeGrafter"/>
</dbReference>
<dbReference type="GO" id="GO:0008270">
    <property type="term" value="F:zinc ion binding"/>
    <property type="evidence" value="ECO:0007669"/>
    <property type="project" value="InterPro"/>
</dbReference>
<dbReference type="InterPro" id="IPR016193">
    <property type="entry name" value="Cytidine_deaminase-like"/>
</dbReference>
<dbReference type="PANTHER" id="PTHR11086">
    <property type="entry name" value="DEOXYCYTIDYLATE DEAMINASE-RELATED"/>
    <property type="match status" value="1"/>
</dbReference>
<feature type="non-terminal residue" evidence="6">
    <location>
        <position position="426"/>
    </location>
</feature>
<dbReference type="PROSITE" id="PS00903">
    <property type="entry name" value="CYT_DCMP_DEAMINASES_1"/>
    <property type="match status" value="1"/>
</dbReference>
<keyword evidence="2" id="KW-0479">Metal-binding</keyword>
<dbReference type="PROSITE" id="PS51747">
    <property type="entry name" value="CYT_DCMP_DEAMINASES_2"/>
    <property type="match status" value="1"/>
</dbReference>
<dbReference type="PANTHER" id="PTHR11086:SF18">
    <property type="entry name" value="DEOXYCYTIDYLATE DEAMINASE"/>
    <property type="match status" value="1"/>
</dbReference>
<dbReference type="NCBIfam" id="NF041025">
    <property type="entry name" value="antiphage_deaminase"/>
    <property type="match status" value="1"/>
</dbReference>
<dbReference type="AlphaFoldDB" id="M5U068"/>
<gene>
    <name evidence="6" type="ORF">RSSM_03795</name>
</gene>
<comment type="similarity">
    <text evidence="1">Belongs to the cytidine and deoxycytidylate deaminase family.</text>
</comment>
<dbReference type="Proteomes" id="UP000011885">
    <property type="component" value="Unassembled WGS sequence"/>
</dbReference>
<keyword evidence="7" id="KW-1185">Reference proteome</keyword>
<dbReference type="RefSeq" id="WP_008681514.1">
    <property type="nucleotide sequence ID" value="NZ_ANOH01000263.1"/>
</dbReference>
<evidence type="ECO:0000313" key="7">
    <source>
        <dbReference type="Proteomes" id="UP000011885"/>
    </source>
</evidence>
<keyword evidence="3" id="KW-0378">Hydrolase</keyword>
<evidence type="ECO:0000256" key="2">
    <source>
        <dbReference type="ARBA" id="ARBA00022723"/>
    </source>
</evidence>
<dbReference type="InterPro" id="IPR002125">
    <property type="entry name" value="CMP_dCMP_dom"/>
</dbReference>
<name>M5U068_9BACT</name>
<protein>
    <submittedName>
        <fullName evidence="6">Deoxycytidylate deaminase-related protein</fullName>
    </submittedName>
</protein>
<feature type="domain" description="CMP/dCMP-type deaminase" evidence="5">
    <location>
        <begin position="222"/>
        <end position="407"/>
    </location>
</feature>
<dbReference type="Gene3D" id="3.40.50.300">
    <property type="entry name" value="P-loop containing nucleotide triphosphate hydrolases"/>
    <property type="match status" value="1"/>
</dbReference>
<reference evidence="6 7" key="1">
    <citation type="journal article" date="2013" name="Mar. Genomics">
        <title>Expression of sulfatases in Rhodopirellula baltica and the diversity of sulfatases in the genus Rhodopirellula.</title>
        <authorList>
            <person name="Wegner C.E."/>
            <person name="Richter-Heitmann T."/>
            <person name="Klindworth A."/>
            <person name="Klockow C."/>
            <person name="Richter M."/>
            <person name="Achstetter T."/>
            <person name="Glockner F.O."/>
            <person name="Harder J."/>
        </authorList>
    </citation>
    <scope>NUCLEOTIDE SEQUENCE [LARGE SCALE GENOMIC DNA]</scope>
    <source>
        <strain evidence="6 7">SM41</strain>
    </source>
</reference>
<accession>M5U068</accession>